<organism evidence="1">
    <name type="scientific">Rhizophora mucronata</name>
    <name type="common">Asiatic mangrove</name>
    <dbReference type="NCBI Taxonomy" id="61149"/>
    <lineage>
        <taxon>Eukaryota</taxon>
        <taxon>Viridiplantae</taxon>
        <taxon>Streptophyta</taxon>
        <taxon>Embryophyta</taxon>
        <taxon>Tracheophyta</taxon>
        <taxon>Spermatophyta</taxon>
        <taxon>Magnoliopsida</taxon>
        <taxon>eudicotyledons</taxon>
        <taxon>Gunneridae</taxon>
        <taxon>Pentapetalae</taxon>
        <taxon>rosids</taxon>
        <taxon>fabids</taxon>
        <taxon>Malpighiales</taxon>
        <taxon>Rhizophoraceae</taxon>
        <taxon>Rhizophora</taxon>
    </lineage>
</organism>
<dbReference type="EMBL" id="GGEC01065098">
    <property type="protein sequence ID" value="MBX45582.1"/>
    <property type="molecule type" value="Transcribed_RNA"/>
</dbReference>
<sequence length="49" mass="6126">MKLWYSKATTIFNLIKTLEKKKKHMQQLHHRHFKRQRVRNMSWVMNSSV</sequence>
<evidence type="ECO:0000313" key="1">
    <source>
        <dbReference type="EMBL" id="MBX45582.1"/>
    </source>
</evidence>
<accession>A0A2P2NST3</accession>
<dbReference type="AlphaFoldDB" id="A0A2P2NST3"/>
<reference evidence="1" key="1">
    <citation type="submission" date="2018-02" db="EMBL/GenBank/DDBJ databases">
        <title>Rhizophora mucronata_Transcriptome.</title>
        <authorList>
            <person name="Meera S.P."/>
            <person name="Sreeshan A."/>
            <person name="Augustine A."/>
        </authorList>
    </citation>
    <scope>NUCLEOTIDE SEQUENCE</scope>
    <source>
        <tissue evidence="1">Leaf</tissue>
    </source>
</reference>
<name>A0A2P2NST3_RHIMU</name>
<proteinExistence type="predicted"/>
<protein>
    <submittedName>
        <fullName evidence="1">Uncharacterized protein</fullName>
    </submittedName>
</protein>